<keyword evidence="2" id="KW-1185">Reference proteome</keyword>
<gene>
    <name evidence="1" type="ORF">ND528_05260</name>
</gene>
<dbReference type="Proteomes" id="UP001063475">
    <property type="component" value="Unassembled WGS sequence"/>
</dbReference>
<proteinExistence type="predicted"/>
<evidence type="ECO:0000313" key="2">
    <source>
        <dbReference type="Proteomes" id="UP001063475"/>
    </source>
</evidence>
<evidence type="ECO:0000313" key="1">
    <source>
        <dbReference type="EMBL" id="MCV2220975.1"/>
    </source>
</evidence>
<sequence length="84" mass="9412">MEKRLSDRDDSIIAPVKRPSKGAAKEVIAQPSAIIFCVDPNDPIIGEIKAGRRVSYEVIKSDTGQQYAINVRLVRDRRNSKSWS</sequence>
<dbReference type="RefSeq" id="WP_263469852.1">
    <property type="nucleotide sequence ID" value="NZ_JAMSHA010000002.1"/>
</dbReference>
<reference evidence="1" key="1">
    <citation type="submission" date="2022-06" db="EMBL/GenBank/DDBJ databases">
        <title>De novo draft assembly of the Pseudomonas mercurotoleraris sp. nov., isolated from the plants rhizosphere.</title>
        <authorList>
            <person name="Robas M."/>
            <person name="Gonzalez D."/>
            <person name="Fernandez V.M."/>
            <person name="Luna L."/>
            <person name="Provanza A."/>
            <person name="Jimenez P.A."/>
        </authorList>
    </citation>
    <scope>NUCLEOTIDE SEQUENCE</scope>
    <source>
        <strain evidence="1">SAICEUPSM</strain>
    </source>
</reference>
<name>A0ABT2XQL0_9PSED</name>
<accession>A0ABT2XQL0</accession>
<organism evidence="1 2">
    <name type="scientific">Pseudomonas mercuritolerans</name>
    <dbReference type="NCBI Taxonomy" id="2951809"/>
    <lineage>
        <taxon>Bacteria</taxon>
        <taxon>Pseudomonadati</taxon>
        <taxon>Pseudomonadota</taxon>
        <taxon>Gammaproteobacteria</taxon>
        <taxon>Pseudomonadales</taxon>
        <taxon>Pseudomonadaceae</taxon>
        <taxon>Pseudomonas</taxon>
    </lineage>
</organism>
<protein>
    <recommendedName>
        <fullName evidence="3">Cold-shock protein</fullName>
    </recommendedName>
</protein>
<dbReference type="EMBL" id="JAMSHA010000002">
    <property type="protein sequence ID" value="MCV2220975.1"/>
    <property type="molecule type" value="Genomic_DNA"/>
</dbReference>
<comment type="caution">
    <text evidence="1">The sequence shown here is derived from an EMBL/GenBank/DDBJ whole genome shotgun (WGS) entry which is preliminary data.</text>
</comment>
<evidence type="ECO:0008006" key="3">
    <source>
        <dbReference type="Google" id="ProtNLM"/>
    </source>
</evidence>